<comment type="caution">
    <text evidence="1">The sequence shown here is derived from an EMBL/GenBank/DDBJ whole genome shotgun (WGS) entry which is preliminary data.</text>
</comment>
<proteinExistence type="predicted"/>
<evidence type="ECO:0000313" key="2">
    <source>
        <dbReference type="Proteomes" id="UP000007129"/>
    </source>
</evidence>
<dbReference type="VEuPathDB" id="FungiDB:MPH_02361"/>
<accession>K2S5Q0</accession>
<dbReference type="HOGENOM" id="CLU_1315590_0_0_1"/>
<dbReference type="InParanoid" id="K2S5Q0"/>
<gene>
    <name evidence="1" type="ORF">MPH_02361</name>
</gene>
<reference evidence="1 2" key="1">
    <citation type="journal article" date="2012" name="BMC Genomics">
        <title>Tools to kill: Genome of one of the most destructive plant pathogenic fungi Macrophomina phaseolina.</title>
        <authorList>
            <person name="Islam M.S."/>
            <person name="Haque M.S."/>
            <person name="Islam M.M."/>
            <person name="Emdad E.M."/>
            <person name="Halim A."/>
            <person name="Hossen Q.M.M."/>
            <person name="Hossain M.Z."/>
            <person name="Ahmed B."/>
            <person name="Rahim S."/>
            <person name="Rahman M.S."/>
            <person name="Alam M.M."/>
            <person name="Hou S."/>
            <person name="Wan X."/>
            <person name="Saito J.A."/>
            <person name="Alam M."/>
        </authorList>
    </citation>
    <scope>NUCLEOTIDE SEQUENCE [LARGE SCALE GENOMIC DNA]</scope>
    <source>
        <strain evidence="1 2">MS6</strain>
    </source>
</reference>
<dbReference type="Proteomes" id="UP000007129">
    <property type="component" value="Unassembled WGS sequence"/>
</dbReference>
<organism evidence="1 2">
    <name type="scientific">Macrophomina phaseolina (strain MS6)</name>
    <name type="common">Charcoal rot fungus</name>
    <dbReference type="NCBI Taxonomy" id="1126212"/>
    <lineage>
        <taxon>Eukaryota</taxon>
        <taxon>Fungi</taxon>
        <taxon>Dikarya</taxon>
        <taxon>Ascomycota</taxon>
        <taxon>Pezizomycotina</taxon>
        <taxon>Dothideomycetes</taxon>
        <taxon>Dothideomycetes incertae sedis</taxon>
        <taxon>Botryosphaeriales</taxon>
        <taxon>Botryosphaeriaceae</taxon>
        <taxon>Macrophomina</taxon>
    </lineage>
</organism>
<sequence>MRKRRSPTPWHRKHQMNWHAHSLSAVNVRKTRRIRDYSVGNERCVQHRIRVDAASPATVQHLLNHLPLTFDVNLTETLHVGDQPGVLDHVRHEYGGVASDRIESEAGLPNKVLEHVMRCQTDTVAMLLQFVAQSDERLDVAPAADDLDDDVELQVEIARLHVGGGRFGRDDLWWMDEQLRECPAEPGIEIHVDTAIIWFGISDRAKYLG</sequence>
<evidence type="ECO:0000313" key="1">
    <source>
        <dbReference type="EMBL" id="EKG20347.1"/>
    </source>
</evidence>
<dbReference type="EMBL" id="AHHD01000089">
    <property type="protein sequence ID" value="EKG20347.1"/>
    <property type="molecule type" value="Genomic_DNA"/>
</dbReference>
<protein>
    <submittedName>
        <fullName evidence="1">Uncharacterized protein</fullName>
    </submittedName>
</protein>
<dbReference type="AlphaFoldDB" id="K2S5Q0"/>
<name>K2S5Q0_MACPH</name>